<evidence type="ECO:0000313" key="2">
    <source>
        <dbReference type="EMBL" id="AUB36116.1"/>
    </source>
</evidence>
<keyword evidence="3" id="KW-1185">Reference proteome</keyword>
<dbReference type="EMBL" id="CP024785">
    <property type="protein sequence ID" value="AUB36116.1"/>
    <property type="molecule type" value="Genomic_DNA"/>
</dbReference>
<reference evidence="2 3" key="1">
    <citation type="submission" date="2017-11" db="EMBL/GenBank/DDBJ databases">
        <title>Complete genome of a free-living desiccation-tolerant cyanobacterium and its photosynthetic adaptation to extreme terrestrial habitat.</title>
        <authorList>
            <person name="Shang J."/>
        </authorList>
    </citation>
    <scope>NUCLEOTIDE SEQUENCE [LARGE SCALE GENOMIC DNA]</scope>
    <source>
        <strain evidence="2 3">CCNUN1</strain>
    </source>
</reference>
<gene>
    <name evidence="2" type="ORF">COO91_02017</name>
</gene>
<sequence length="42" mass="4731">MDANYISELEQMEGSITGFTAPKKDDSKTQTKKVKPSKQKNK</sequence>
<feature type="compositionally biased region" description="Basic residues" evidence="1">
    <location>
        <begin position="30"/>
        <end position="42"/>
    </location>
</feature>
<name>A0A2K8SKV9_9NOSO</name>
<protein>
    <submittedName>
        <fullName evidence="2">Uncharacterized protein</fullName>
    </submittedName>
</protein>
<evidence type="ECO:0000313" key="3">
    <source>
        <dbReference type="Proteomes" id="UP000232003"/>
    </source>
</evidence>
<evidence type="ECO:0000256" key="1">
    <source>
        <dbReference type="SAM" id="MobiDB-lite"/>
    </source>
</evidence>
<organism evidence="2 3">
    <name type="scientific">Nostoc flagelliforme CCNUN1</name>
    <dbReference type="NCBI Taxonomy" id="2038116"/>
    <lineage>
        <taxon>Bacteria</taxon>
        <taxon>Bacillati</taxon>
        <taxon>Cyanobacteriota</taxon>
        <taxon>Cyanophyceae</taxon>
        <taxon>Nostocales</taxon>
        <taxon>Nostocaceae</taxon>
        <taxon>Nostoc</taxon>
    </lineage>
</organism>
<feature type="region of interest" description="Disordered" evidence="1">
    <location>
        <begin position="13"/>
        <end position="42"/>
    </location>
</feature>
<dbReference type="KEGG" id="nfl:COO91_02017"/>
<accession>A0A2K8SKV9</accession>
<dbReference type="AlphaFoldDB" id="A0A2K8SKV9"/>
<dbReference type="Proteomes" id="UP000232003">
    <property type="component" value="Chromosome"/>
</dbReference>
<proteinExistence type="predicted"/>